<dbReference type="GO" id="GO:0071846">
    <property type="term" value="P:actin filament debranching"/>
    <property type="evidence" value="ECO:0007669"/>
    <property type="project" value="InterPro"/>
</dbReference>
<dbReference type="GO" id="GO:0071933">
    <property type="term" value="F:Arp2/3 complex binding"/>
    <property type="evidence" value="ECO:0007669"/>
    <property type="project" value="InterPro"/>
</dbReference>
<reference evidence="8" key="1">
    <citation type="submission" date="2023-03" db="EMBL/GenBank/DDBJ databases">
        <authorList>
            <person name="Steffen K."/>
            <person name="Cardenas P."/>
        </authorList>
    </citation>
    <scope>NUCLEOTIDE SEQUENCE</scope>
</reference>
<dbReference type="AlphaFoldDB" id="A0AA35RDX0"/>
<name>A0AA35RDX0_GEOBA</name>
<dbReference type="GO" id="GO:0003779">
    <property type="term" value="F:actin binding"/>
    <property type="evidence" value="ECO:0007669"/>
    <property type="project" value="InterPro"/>
</dbReference>
<dbReference type="CDD" id="cd11283">
    <property type="entry name" value="ADF_GMF-beta_like"/>
    <property type="match status" value="1"/>
</dbReference>
<dbReference type="InterPro" id="IPR011171">
    <property type="entry name" value="GMF"/>
</dbReference>
<evidence type="ECO:0000256" key="2">
    <source>
        <dbReference type="ARBA" id="ARBA00004496"/>
    </source>
</evidence>
<comment type="subcellular location">
    <subcellularLocation>
        <location evidence="2">Cytoplasm</location>
    </subcellularLocation>
    <subcellularLocation>
        <location evidence="1">Nucleus</location>
    </subcellularLocation>
</comment>
<feature type="domain" description="ADF-H" evidence="7">
    <location>
        <begin position="4"/>
        <end position="144"/>
    </location>
</feature>
<dbReference type="PANTHER" id="PTHR11249">
    <property type="entry name" value="GLIAL FACTOR NATURATION FACTOR"/>
    <property type="match status" value="1"/>
</dbReference>
<comment type="caution">
    <text evidence="8">The sequence shown here is derived from an EMBL/GenBank/DDBJ whole genome shotgun (WGS) entry which is preliminary data.</text>
</comment>
<keyword evidence="9" id="KW-1185">Reference proteome</keyword>
<evidence type="ECO:0000259" key="7">
    <source>
        <dbReference type="PROSITE" id="PS51263"/>
    </source>
</evidence>
<organism evidence="8 9">
    <name type="scientific">Geodia barretti</name>
    <name type="common">Barrett's horny sponge</name>
    <dbReference type="NCBI Taxonomy" id="519541"/>
    <lineage>
        <taxon>Eukaryota</taxon>
        <taxon>Metazoa</taxon>
        <taxon>Porifera</taxon>
        <taxon>Demospongiae</taxon>
        <taxon>Heteroscleromorpha</taxon>
        <taxon>Tetractinellida</taxon>
        <taxon>Astrophorina</taxon>
        <taxon>Geodiidae</taxon>
        <taxon>Geodia</taxon>
    </lineage>
</organism>
<sequence length="147" mass="16659">MAQNLKVCDLDEALAAKLKKLRFRKELTSAAVVMKIDAEKMTVIADPAVDDEETEDVTPEDVAGLLPTHQPRYVAYSYAYKHDDGRTSYPLCFIFVSPPGCKPEMQMMYAGSKLGVVKDCGFTKVFELRSAEDLTEDWLRTKLHFFR</sequence>
<dbReference type="SUPFAM" id="SSF55753">
    <property type="entry name" value="Actin depolymerizing proteins"/>
    <property type="match status" value="1"/>
</dbReference>
<proteinExistence type="inferred from homology"/>
<keyword evidence="5" id="KW-0539">Nucleus</keyword>
<evidence type="ECO:0000313" key="9">
    <source>
        <dbReference type="Proteomes" id="UP001174909"/>
    </source>
</evidence>
<dbReference type="PROSITE" id="PS51263">
    <property type="entry name" value="ADF_H"/>
    <property type="match status" value="1"/>
</dbReference>
<dbReference type="FunFam" id="3.40.20.10:FF:000026">
    <property type="entry name" value="Glia maturation factor"/>
    <property type="match status" value="1"/>
</dbReference>
<evidence type="ECO:0000313" key="8">
    <source>
        <dbReference type="EMBL" id="CAI8008928.1"/>
    </source>
</evidence>
<dbReference type="GO" id="GO:0034316">
    <property type="term" value="P:negative regulation of Arp2/3 complex-mediated actin nucleation"/>
    <property type="evidence" value="ECO:0007669"/>
    <property type="project" value="TreeGrafter"/>
</dbReference>
<dbReference type="Pfam" id="PF00241">
    <property type="entry name" value="Cofilin_ADF"/>
    <property type="match status" value="1"/>
</dbReference>
<evidence type="ECO:0000256" key="6">
    <source>
        <dbReference type="PIRNR" id="PIRNR001788"/>
    </source>
</evidence>
<dbReference type="SMART" id="SM00102">
    <property type="entry name" value="ADF"/>
    <property type="match status" value="1"/>
</dbReference>
<dbReference type="PIRSF" id="PIRSF001788">
    <property type="entry name" value="GMF-beta"/>
    <property type="match status" value="1"/>
</dbReference>
<accession>A0AA35RDX0</accession>
<evidence type="ECO:0000256" key="5">
    <source>
        <dbReference type="ARBA" id="ARBA00023242"/>
    </source>
</evidence>
<dbReference type="PANTHER" id="PTHR11249:SF2">
    <property type="entry name" value="GLIA MATURATION FACTOR"/>
    <property type="match status" value="1"/>
</dbReference>
<dbReference type="Gene3D" id="3.40.20.10">
    <property type="entry name" value="Severin"/>
    <property type="match status" value="1"/>
</dbReference>
<dbReference type="EMBL" id="CASHTH010000910">
    <property type="protein sequence ID" value="CAI8008928.1"/>
    <property type="molecule type" value="Genomic_DNA"/>
</dbReference>
<evidence type="ECO:0000256" key="3">
    <source>
        <dbReference type="ARBA" id="ARBA00010055"/>
    </source>
</evidence>
<evidence type="ECO:0000256" key="4">
    <source>
        <dbReference type="ARBA" id="ARBA00022490"/>
    </source>
</evidence>
<evidence type="ECO:0000256" key="1">
    <source>
        <dbReference type="ARBA" id="ARBA00004123"/>
    </source>
</evidence>
<gene>
    <name evidence="8" type="ORF">GBAR_LOCUS6073</name>
</gene>
<keyword evidence="4" id="KW-0963">Cytoplasm</keyword>
<dbReference type="InterPro" id="IPR029006">
    <property type="entry name" value="ADF-H/Gelsolin-like_dom_sf"/>
</dbReference>
<protein>
    <submittedName>
        <fullName evidence="8">Glia maturation factor beta</fullName>
    </submittedName>
</protein>
<dbReference type="GO" id="GO:0005634">
    <property type="term" value="C:nucleus"/>
    <property type="evidence" value="ECO:0007669"/>
    <property type="project" value="UniProtKB-SubCell"/>
</dbReference>
<dbReference type="Proteomes" id="UP001174909">
    <property type="component" value="Unassembled WGS sequence"/>
</dbReference>
<dbReference type="GO" id="GO:0030864">
    <property type="term" value="C:cortical actin cytoskeleton"/>
    <property type="evidence" value="ECO:0007669"/>
    <property type="project" value="TreeGrafter"/>
</dbReference>
<comment type="similarity">
    <text evidence="3 6">Belongs to the actin-binding proteins ADF family. GMF subfamily.</text>
</comment>
<dbReference type="InterPro" id="IPR002108">
    <property type="entry name" value="ADF-H"/>
</dbReference>